<feature type="chain" id="PRO_5041245920" evidence="1">
    <location>
        <begin position="16"/>
        <end position="148"/>
    </location>
</feature>
<accession>A0AA36D3I1</accession>
<evidence type="ECO:0000256" key="1">
    <source>
        <dbReference type="SAM" id="SignalP"/>
    </source>
</evidence>
<reference evidence="2" key="1">
    <citation type="submission" date="2023-06" db="EMBL/GenBank/DDBJ databases">
        <authorList>
            <person name="Delattre M."/>
        </authorList>
    </citation>
    <scope>NUCLEOTIDE SEQUENCE</scope>
    <source>
        <strain evidence="2">AF72</strain>
    </source>
</reference>
<sequence>MRLQYLLILLPTAFALFCLEDEGIFGHKITIRTRTVQCEPGCNYCATIHKQYFDGKTPRKTFWGCGCEPQPLYTGGKVRCNDSGTLAFDSYEGSLARRTRVMLKCCVGDGCQGAQKVIHAGVLGSASSGGYGSLTVLVGSILALFTCL</sequence>
<organism evidence="2 3">
    <name type="scientific">Mesorhabditis spiculigera</name>
    <dbReference type="NCBI Taxonomy" id="96644"/>
    <lineage>
        <taxon>Eukaryota</taxon>
        <taxon>Metazoa</taxon>
        <taxon>Ecdysozoa</taxon>
        <taxon>Nematoda</taxon>
        <taxon>Chromadorea</taxon>
        <taxon>Rhabditida</taxon>
        <taxon>Rhabditina</taxon>
        <taxon>Rhabditomorpha</taxon>
        <taxon>Rhabditoidea</taxon>
        <taxon>Rhabditidae</taxon>
        <taxon>Mesorhabditinae</taxon>
        <taxon>Mesorhabditis</taxon>
    </lineage>
</organism>
<comment type="caution">
    <text evidence="2">The sequence shown here is derived from an EMBL/GenBank/DDBJ whole genome shotgun (WGS) entry which is preliminary data.</text>
</comment>
<dbReference type="EMBL" id="CATQJA010002659">
    <property type="protein sequence ID" value="CAJ0580408.1"/>
    <property type="molecule type" value="Genomic_DNA"/>
</dbReference>
<dbReference type="Proteomes" id="UP001177023">
    <property type="component" value="Unassembled WGS sequence"/>
</dbReference>
<feature type="signal peptide" evidence="1">
    <location>
        <begin position="1"/>
        <end position="15"/>
    </location>
</feature>
<evidence type="ECO:0000313" key="2">
    <source>
        <dbReference type="EMBL" id="CAJ0580408.1"/>
    </source>
</evidence>
<name>A0AA36D3I1_9BILA</name>
<protein>
    <submittedName>
        <fullName evidence="2">Uncharacterized protein</fullName>
    </submittedName>
</protein>
<keyword evidence="1" id="KW-0732">Signal</keyword>
<dbReference type="AlphaFoldDB" id="A0AA36D3I1"/>
<keyword evidence="3" id="KW-1185">Reference proteome</keyword>
<gene>
    <name evidence="2" type="ORF">MSPICULIGERA_LOCUS18606</name>
</gene>
<proteinExistence type="predicted"/>
<evidence type="ECO:0000313" key="3">
    <source>
        <dbReference type="Proteomes" id="UP001177023"/>
    </source>
</evidence>
<feature type="non-terminal residue" evidence="2">
    <location>
        <position position="1"/>
    </location>
</feature>